<feature type="transmembrane region" description="Helical" evidence="1">
    <location>
        <begin position="77"/>
        <end position="95"/>
    </location>
</feature>
<proteinExistence type="predicted"/>
<comment type="caution">
    <text evidence="2">The sequence shown here is derived from an EMBL/GenBank/DDBJ whole genome shotgun (WGS) entry which is preliminary data.</text>
</comment>
<evidence type="ECO:0000256" key="1">
    <source>
        <dbReference type="SAM" id="Phobius"/>
    </source>
</evidence>
<feature type="transmembrane region" description="Helical" evidence="1">
    <location>
        <begin position="48"/>
        <end position="65"/>
    </location>
</feature>
<dbReference type="AlphaFoldDB" id="A0A2H0DYV9"/>
<dbReference type="Pfam" id="PF05656">
    <property type="entry name" value="DUF805"/>
    <property type="match status" value="1"/>
</dbReference>
<reference evidence="2 3" key="1">
    <citation type="submission" date="2017-09" db="EMBL/GenBank/DDBJ databases">
        <title>Depth-based differentiation of microbial function through sediment-hosted aquifers and enrichment of novel symbionts in the deep terrestrial subsurface.</title>
        <authorList>
            <person name="Probst A.J."/>
            <person name="Ladd B."/>
            <person name="Jarett J.K."/>
            <person name="Geller-Mcgrath D.E."/>
            <person name="Sieber C.M."/>
            <person name="Emerson J.B."/>
            <person name="Anantharaman K."/>
            <person name="Thomas B.C."/>
            <person name="Malmstrom R."/>
            <person name="Stieglmeier M."/>
            <person name="Klingl A."/>
            <person name="Woyke T."/>
            <person name="Ryan C.M."/>
            <person name="Banfield J.F."/>
        </authorList>
    </citation>
    <scope>NUCLEOTIDE SEQUENCE [LARGE SCALE GENOMIC DNA]</scope>
    <source>
        <strain evidence="2">CG22_combo_CG10-13_8_21_14_all_36_13</strain>
    </source>
</reference>
<evidence type="ECO:0000313" key="2">
    <source>
        <dbReference type="EMBL" id="PIP87363.1"/>
    </source>
</evidence>
<keyword evidence="1" id="KW-1133">Transmembrane helix</keyword>
<organism evidence="2 3">
    <name type="scientific">Candidatus Campbellbacteria bacterium CG22_combo_CG10-13_8_21_14_all_36_13</name>
    <dbReference type="NCBI Taxonomy" id="1974529"/>
    <lineage>
        <taxon>Bacteria</taxon>
        <taxon>Candidatus Campbelliibacteriota</taxon>
    </lineage>
</organism>
<dbReference type="PANTHER" id="PTHR34980:SF2">
    <property type="entry name" value="INNER MEMBRANE PROTEIN YHAH-RELATED"/>
    <property type="match status" value="1"/>
</dbReference>
<keyword evidence="1" id="KW-0812">Transmembrane</keyword>
<dbReference type="InterPro" id="IPR008523">
    <property type="entry name" value="DUF805"/>
</dbReference>
<evidence type="ECO:0000313" key="3">
    <source>
        <dbReference type="Proteomes" id="UP000231143"/>
    </source>
</evidence>
<accession>A0A2H0DYV9</accession>
<evidence type="ECO:0008006" key="4">
    <source>
        <dbReference type="Google" id="ProtNLM"/>
    </source>
</evidence>
<feature type="transmembrane region" description="Helical" evidence="1">
    <location>
        <begin position="23"/>
        <end position="42"/>
    </location>
</feature>
<dbReference type="GO" id="GO:0005886">
    <property type="term" value="C:plasma membrane"/>
    <property type="evidence" value="ECO:0007669"/>
    <property type="project" value="TreeGrafter"/>
</dbReference>
<gene>
    <name evidence="2" type="ORF">COW81_00600</name>
</gene>
<name>A0A2H0DYV9_9BACT</name>
<keyword evidence="1" id="KW-0472">Membrane</keyword>
<dbReference type="PANTHER" id="PTHR34980">
    <property type="entry name" value="INNER MEMBRANE PROTEIN-RELATED-RELATED"/>
    <property type="match status" value="1"/>
</dbReference>
<sequence>MNYFIGALKKYAVFEGRARRSEYWYFVLFGVIFYVVIGVISSLIDTNILSLLFSIAIFIPSLAVSVRRLHDIGRSGWMILINFIPIAGFIWYTVLMCLDSNIGQNEYGPNPKMPVSISSIVPPQPNIPMSS</sequence>
<dbReference type="Proteomes" id="UP000231143">
    <property type="component" value="Unassembled WGS sequence"/>
</dbReference>
<dbReference type="EMBL" id="PCTT01000008">
    <property type="protein sequence ID" value="PIP87363.1"/>
    <property type="molecule type" value="Genomic_DNA"/>
</dbReference>
<protein>
    <recommendedName>
        <fullName evidence="4">DUF805 domain-containing protein</fullName>
    </recommendedName>
</protein>